<comment type="caution">
    <text evidence="1">The sequence shown here is derived from an EMBL/GenBank/DDBJ whole genome shotgun (WGS) entry which is preliminary data.</text>
</comment>
<keyword evidence="2" id="KW-1185">Reference proteome</keyword>
<accession>A0AAN9ANM2</accession>
<dbReference type="Proteomes" id="UP001374579">
    <property type="component" value="Unassembled WGS sequence"/>
</dbReference>
<evidence type="ECO:0000313" key="2">
    <source>
        <dbReference type="Proteomes" id="UP001374579"/>
    </source>
</evidence>
<evidence type="ECO:0000313" key="1">
    <source>
        <dbReference type="EMBL" id="KAK7090326.1"/>
    </source>
</evidence>
<proteinExistence type="predicted"/>
<reference evidence="1 2" key="1">
    <citation type="submission" date="2024-02" db="EMBL/GenBank/DDBJ databases">
        <title>Chromosome-scale genome assembly of the rough periwinkle Littorina saxatilis.</title>
        <authorList>
            <person name="De Jode A."/>
            <person name="Faria R."/>
            <person name="Formenti G."/>
            <person name="Sims Y."/>
            <person name="Smith T.P."/>
            <person name="Tracey A."/>
            <person name="Wood J.M.D."/>
            <person name="Zagrodzka Z.B."/>
            <person name="Johannesson K."/>
            <person name="Butlin R.K."/>
            <person name="Leder E.H."/>
        </authorList>
    </citation>
    <scope>NUCLEOTIDE SEQUENCE [LARGE SCALE GENOMIC DNA]</scope>
    <source>
        <strain evidence="1">Snail1</strain>
        <tissue evidence="1">Muscle</tissue>
    </source>
</reference>
<name>A0AAN9ANM2_9CAEN</name>
<protein>
    <submittedName>
        <fullName evidence="1">Uncharacterized protein</fullName>
    </submittedName>
</protein>
<gene>
    <name evidence="1" type="ORF">V1264_010141</name>
</gene>
<organism evidence="1 2">
    <name type="scientific">Littorina saxatilis</name>
    <dbReference type="NCBI Taxonomy" id="31220"/>
    <lineage>
        <taxon>Eukaryota</taxon>
        <taxon>Metazoa</taxon>
        <taxon>Spiralia</taxon>
        <taxon>Lophotrochozoa</taxon>
        <taxon>Mollusca</taxon>
        <taxon>Gastropoda</taxon>
        <taxon>Caenogastropoda</taxon>
        <taxon>Littorinimorpha</taxon>
        <taxon>Littorinoidea</taxon>
        <taxon>Littorinidae</taxon>
        <taxon>Littorina</taxon>
    </lineage>
</organism>
<dbReference type="AlphaFoldDB" id="A0AAN9ANM2"/>
<sequence>MNEFSEGKTYTHQHMKDKLLETFADRIIVTEVNGEANVVTFRTTARTLLHDFFSAPKATNDEEEKLRVVKAAAEMIRNDVKAAATASSHYPTSDDIASVTKNVDFVPQSLQVLLRTIFSEKDADVKIASIGQAIVQAARPRVVIAPLQVGLGIQMHHHFGSRFLIDVETMTKGDVFMSVCPK</sequence>
<dbReference type="EMBL" id="JBAMIC010000024">
    <property type="protein sequence ID" value="KAK7090326.1"/>
    <property type="molecule type" value="Genomic_DNA"/>
</dbReference>